<feature type="domain" description="Methyltransferase" evidence="1">
    <location>
        <begin position="178"/>
        <end position="294"/>
    </location>
</feature>
<dbReference type="GO" id="GO:0032259">
    <property type="term" value="P:methylation"/>
    <property type="evidence" value="ECO:0007669"/>
    <property type="project" value="UniProtKB-KW"/>
</dbReference>
<dbReference type="Pfam" id="PF13847">
    <property type="entry name" value="Methyltransf_31"/>
    <property type="match status" value="1"/>
</dbReference>
<dbReference type="InterPro" id="IPR053173">
    <property type="entry name" value="SAM-binding_MTase"/>
</dbReference>
<dbReference type="EMBL" id="CP061799">
    <property type="protein sequence ID" value="QTA81626.1"/>
    <property type="molecule type" value="Genomic_DNA"/>
</dbReference>
<dbReference type="SUPFAM" id="SSF53335">
    <property type="entry name" value="S-adenosyl-L-methionine-dependent methyltransferases"/>
    <property type="match status" value="1"/>
</dbReference>
<feature type="domain" description="S-adenosylmethionine-dependent methyltransferase Rv2258c-like winged HTH" evidence="2">
    <location>
        <begin position="24"/>
        <end position="100"/>
    </location>
</feature>
<evidence type="ECO:0000313" key="3">
    <source>
        <dbReference type="EMBL" id="QTA81626.1"/>
    </source>
</evidence>
<dbReference type="AlphaFoldDB" id="A0A975GHL7"/>
<evidence type="ECO:0000259" key="1">
    <source>
        <dbReference type="Pfam" id="PF13847"/>
    </source>
</evidence>
<protein>
    <submittedName>
        <fullName evidence="3">SAM-dependent methyltransferase domain-containing protein</fullName>
    </submittedName>
</protein>
<sequence>MTGLINSKREAFSRKMVDILNFGSLNLALGIGYRLGLFDILDNFDSPENIDRIAEESGLNKRYIKEWLGIMVTGRIIELSKDENKENLYFLPREHGDFLAKRSGSSNMGVYTQEIPLLTSCAFEPVLKGFKTGEGVPFSFYPEFQAFMTELSNAKHEQVLVDKFLPSINNGSLVEQLKKGIRVCDLGCGEGAALNLMAKAFPKSSFIGIDLHEQAVKTAQDSAREKGLKNAAFMVRDAALLEKDPGLKGFFDFITAFDSIHDQTKPLDALKGIYHMLRPDGIFSMVDIASKTDHADNMDHFMGPFLYTVSLMHCMPVGLSDQGTGLGMMWGREKALELLKQAGFENITISALPDDAFNLNYLCKK</sequence>
<reference evidence="3" key="1">
    <citation type="journal article" date="2021" name="Microb. Physiol.">
        <title>Proteogenomic Insights into the Physiology of Marine, Sulfate-Reducing, Filamentous Desulfonema limicola and Desulfonema magnum.</title>
        <authorList>
            <person name="Schnaars V."/>
            <person name="Wohlbrand L."/>
            <person name="Scheve S."/>
            <person name="Hinrichs C."/>
            <person name="Reinhardt R."/>
            <person name="Rabus R."/>
        </authorList>
    </citation>
    <scope>NUCLEOTIDE SEQUENCE</scope>
    <source>
        <strain evidence="3">5ac10</strain>
    </source>
</reference>
<proteinExistence type="predicted"/>
<keyword evidence="3" id="KW-0808">Transferase</keyword>
<name>A0A975GHL7_9BACT</name>
<dbReference type="CDD" id="cd02440">
    <property type="entry name" value="AdoMet_MTases"/>
    <property type="match status" value="1"/>
</dbReference>
<dbReference type="PANTHER" id="PTHR45128">
    <property type="entry name" value="METHYLTRANSFERASE TYPE 11"/>
    <property type="match status" value="1"/>
</dbReference>
<gene>
    <name evidence="3" type="ORF">dnl_39680</name>
</gene>
<evidence type="ECO:0000313" key="4">
    <source>
        <dbReference type="Proteomes" id="UP000663720"/>
    </source>
</evidence>
<dbReference type="GO" id="GO:0008168">
    <property type="term" value="F:methyltransferase activity"/>
    <property type="evidence" value="ECO:0007669"/>
    <property type="project" value="UniProtKB-KW"/>
</dbReference>
<dbReference type="Gene3D" id="3.40.50.150">
    <property type="entry name" value="Vaccinia Virus protein VP39"/>
    <property type="match status" value="1"/>
</dbReference>
<keyword evidence="4" id="KW-1185">Reference proteome</keyword>
<dbReference type="RefSeq" id="WP_207687639.1">
    <property type="nucleotide sequence ID" value="NZ_CP061799.1"/>
</dbReference>
<keyword evidence="3" id="KW-0489">Methyltransferase</keyword>
<dbReference type="InterPro" id="IPR025714">
    <property type="entry name" value="Methyltranfer_dom"/>
</dbReference>
<organism evidence="3 4">
    <name type="scientific">Desulfonema limicola</name>
    <dbReference type="NCBI Taxonomy" id="45656"/>
    <lineage>
        <taxon>Bacteria</taxon>
        <taxon>Pseudomonadati</taxon>
        <taxon>Thermodesulfobacteriota</taxon>
        <taxon>Desulfobacteria</taxon>
        <taxon>Desulfobacterales</taxon>
        <taxon>Desulfococcaceae</taxon>
        <taxon>Desulfonema</taxon>
    </lineage>
</organism>
<dbReference type="Pfam" id="PF21320">
    <property type="entry name" value="WHD_Rv2258c"/>
    <property type="match status" value="1"/>
</dbReference>
<accession>A0A975GHL7</accession>
<dbReference type="InterPro" id="IPR029063">
    <property type="entry name" value="SAM-dependent_MTases_sf"/>
</dbReference>
<evidence type="ECO:0000259" key="2">
    <source>
        <dbReference type="Pfam" id="PF21320"/>
    </source>
</evidence>
<dbReference type="PANTHER" id="PTHR45128:SF1">
    <property type="entry name" value="S-ADENOSYLMETHIONINE-DEPENDENT METHYLTRANSFERASE RV2258C"/>
    <property type="match status" value="1"/>
</dbReference>
<dbReference type="Proteomes" id="UP000663720">
    <property type="component" value="Chromosome"/>
</dbReference>
<dbReference type="KEGG" id="dli:dnl_39680"/>
<dbReference type="InterPro" id="IPR048711">
    <property type="entry name" value="WHD_Rv2258c"/>
</dbReference>